<feature type="transmembrane region" description="Helical" evidence="14">
    <location>
        <begin position="6"/>
        <end position="29"/>
    </location>
</feature>
<sequence length="141" mass="16376">MLFLWIKALHIVSVVCWFAGLFYLPRLFVYHAQSQDSISQERFVTMERKLYRGIMGPAMIATFVFGIWLLSLTPGFLSQGWMHAKLTLIVLLTGYHHMCGAQLKRFARGENTRSHVFYRWFNEVPVLILLAIVILVVVKPF</sequence>
<evidence type="ECO:0000256" key="7">
    <source>
        <dbReference type="ARBA" id="ARBA00022692"/>
    </source>
</evidence>
<organism evidence="16 17">
    <name type="scientific">Pseudomonas alkylphenolica</name>
    <dbReference type="NCBI Taxonomy" id="237609"/>
    <lineage>
        <taxon>Bacteria</taxon>
        <taxon>Pseudomonadati</taxon>
        <taxon>Pseudomonadota</taxon>
        <taxon>Gammaproteobacteria</taxon>
        <taxon>Pseudomonadales</taxon>
        <taxon>Pseudomonadaceae</taxon>
        <taxon>Pseudomonas</taxon>
    </lineage>
</organism>
<dbReference type="GO" id="GO:0006782">
    <property type="term" value="P:protoporphyrinogen IX biosynthetic process"/>
    <property type="evidence" value="ECO:0007669"/>
    <property type="project" value="UniProtKB-UniRule"/>
</dbReference>
<evidence type="ECO:0000256" key="6">
    <source>
        <dbReference type="ARBA" id="ARBA00022617"/>
    </source>
</evidence>
<feature type="binding site" description="axial binding residue" evidence="14">
    <location>
        <position position="85"/>
    </location>
    <ligand>
        <name>heme</name>
        <dbReference type="ChEBI" id="CHEBI:30413"/>
    </ligand>
    <ligandPart>
        <name>Fe</name>
        <dbReference type="ChEBI" id="CHEBI:18248"/>
    </ligandPart>
</feature>
<evidence type="ECO:0000256" key="8">
    <source>
        <dbReference type="ARBA" id="ARBA00022723"/>
    </source>
</evidence>
<evidence type="ECO:0000256" key="11">
    <source>
        <dbReference type="ARBA" id="ARBA00023004"/>
    </source>
</evidence>
<evidence type="ECO:0000256" key="13">
    <source>
        <dbReference type="ARBA" id="ARBA00048390"/>
    </source>
</evidence>
<keyword evidence="9 14" id="KW-1133">Transmembrane helix</keyword>
<comment type="similarity">
    <text evidence="3 14 15">Belongs to the HemJ family.</text>
</comment>
<evidence type="ECO:0000256" key="3">
    <source>
        <dbReference type="ARBA" id="ARBA00006501"/>
    </source>
</evidence>
<comment type="subunit">
    <text evidence="14">Homodimer.</text>
</comment>
<keyword evidence="7 14" id="KW-0812">Transmembrane</keyword>
<dbReference type="OrthoDB" id="9800824at2"/>
<evidence type="ECO:0000313" key="17">
    <source>
        <dbReference type="Proteomes" id="UP000288983"/>
    </source>
</evidence>
<feature type="transmembrane region" description="Helical" evidence="14">
    <location>
        <begin position="76"/>
        <end position="95"/>
    </location>
</feature>
<comment type="function">
    <text evidence="14 15">Catalyzes the oxidation of protoporphyrinogen IX to protoporphyrin IX.</text>
</comment>
<gene>
    <name evidence="16" type="primary">hemJ</name>
    <name evidence="16" type="ORF">DM813_11315</name>
</gene>
<evidence type="ECO:0000313" key="16">
    <source>
        <dbReference type="EMBL" id="RWU23310.1"/>
    </source>
</evidence>
<dbReference type="GO" id="GO:0046872">
    <property type="term" value="F:metal ion binding"/>
    <property type="evidence" value="ECO:0007669"/>
    <property type="project" value="UniProtKB-UniRule"/>
</dbReference>
<dbReference type="PANTHER" id="PTHR40255">
    <property type="entry name" value="UPF0093 MEMBRANE PROTEIN SLR1790"/>
    <property type="match status" value="1"/>
</dbReference>
<name>A0A443ZTX8_9PSED</name>
<dbReference type="GO" id="GO:0070818">
    <property type="term" value="F:protoporphyrinogen oxidase activity"/>
    <property type="evidence" value="ECO:0007669"/>
    <property type="project" value="UniProtKB-UniRule"/>
</dbReference>
<dbReference type="UniPathway" id="UPA00251">
    <property type="reaction ID" value="UER00324"/>
</dbReference>
<keyword evidence="6 14" id="KW-0349">Heme</keyword>
<dbReference type="EC" id="1.3.99.-" evidence="14 15"/>
<evidence type="ECO:0000256" key="14">
    <source>
        <dbReference type="HAMAP-Rule" id="MF_02239"/>
    </source>
</evidence>
<feature type="binding site" description="axial binding residue" evidence="14">
    <location>
        <position position="10"/>
    </location>
    <ligand>
        <name>heme</name>
        <dbReference type="ChEBI" id="CHEBI:30413"/>
    </ligand>
    <ligandPart>
        <name>Fe</name>
        <dbReference type="ChEBI" id="CHEBI:18248"/>
    </ligandPart>
</feature>
<evidence type="ECO:0000256" key="12">
    <source>
        <dbReference type="ARBA" id="ARBA00023136"/>
    </source>
</evidence>
<evidence type="ECO:0000256" key="9">
    <source>
        <dbReference type="ARBA" id="ARBA00022989"/>
    </source>
</evidence>
<evidence type="ECO:0000256" key="4">
    <source>
        <dbReference type="ARBA" id="ARBA00017504"/>
    </source>
</evidence>
<dbReference type="HAMAP" id="MF_02239">
    <property type="entry name" value="HemJ"/>
    <property type="match status" value="1"/>
</dbReference>
<evidence type="ECO:0000256" key="1">
    <source>
        <dbReference type="ARBA" id="ARBA00004651"/>
    </source>
</evidence>
<accession>A0A443ZTX8</accession>
<dbReference type="RefSeq" id="WP_128323464.1">
    <property type="nucleotide sequence ID" value="NZ_QJRG01000040.1"/>
</dbReference>
<evidence type="ECO:0000256" key="5">
    <source>
        <dbReference type="ARBA" id="ARBA00022475"/>
    </source>
</evidence>
<evidence type="ECO:0000256" key="2">
    <source>
        <dbReference type="ARBA" id="ARBA00005073"/>
    </source>
</evidence>
<comment type="cofactor">
    <cofactor evidence="14 15">
        <name>heme b</name>
        <dbReference type="ChEBI" id="CHEBI:60344"/>
    </cofactor>
    <text evidence="14 15">Binds 1 heme b (iron(II)-protoporphyrin IX) group per subunit.</text>
</comment>
<comment type="pathway">
    <text evidence="2 14 15">Porphyrin-containing compound metabolism; protoporphyrin-IX biosynthesis; protoporphyrin-IX from protoporphyrinogen-IX: step 1/1.</text>
</comment>
<dbReference type="Pfam" id="PF03653">
    <property type="entry name" value="UPF0093"/>
    <property type="match status" value="1"/>
</dbReference>
<dbReference type="InterPro" id="IPR005265">
    <property type="entry name" value="HemJ-like"/>
</dbReference>
<dbReference type="PIRSF" id="PIRSF004638">
    <property type="entry name" value="UCP004638"/>
    <property type="match status" value="1"/>
</dbReference>
<dbReference type="GO" id="GO:0005886">
    <property type="term" value="C:plasma membrane"/>
    <property type="evidence" value="ECO:0007669"/>
    <property type="project" value="UniProtKB-SubCell"/>
</dbReference>
<keyword evidence="5 14" id="KW-1003">Cell membrane</keyword>
<dbReference type="AlphaFoldDB" id="A0A443ZTX8"/>
<dbReference type="Proteomes" id="UP000288983">
    <property type="component" value="Unassembled WGS sequence"/>
</dbReference>
<feature type="transmembrane region" description="Helical" evidence="14">
    <location>
        <begin position="116"/>
        <end position="138"/>
    </location>
</feature>
<keyword evidence="11 14" id="KW-0408">Iron</keyword>
<keyword evidence="12 14" id="KW-0472">Membrane</keyword>
<dbReference type="EMBL" id="QJRG01000040">
    <property type="protein sequence ID" value="RWU23310.1"/>
    <property type="molecule type" value="Genomic_DNA"/>
</dbReference>
<proteinExistence type="inferred from homology"/>
<keyword evidence="10 14" id="KW-0560">Oxidoreductase</keyword>
<comment type="catalytic activity">
    <reaction evidence="13 14 15">
        <text>protoporphyrinogen IX + 3 A = protoporphyrin IX + 3 AH2</text>
        <dbReference type="Rhea" id="RHEA:62000"/>
        <dbReference type="ChEBI" id="CHEBI:13193"/>
        <dbReference type="ChEBI" id="CHEBI:17499"/>
        <dbReference type="ChEBI" id="CHEBI:57306"/>
        <dbReference type="ChEBI" id="CHEBI:57307"/>
    </reaction>
</comment>
<keyword evidence="8 14" id="KW-0479">Metal-binding</keyword>
<evidence type="ECO:0000256" key="10">
    <source>
        <dbReference type="ARBA" id="ARBA00023002"/>
    </source>
</evidence>
<dbReference type="STRING" id="237609.PSAKL28_04710"/>
<evidence type="ECO:0000256" key="15">
    <source>
        <dbReference type="PIRNR" id="PIRNR004638"/>
    </source>
</evidence>
<reference evidence="16 17" key="1">
    <citation type="submission" date="2018-06" db="EMBL/GenBank/DDBJ databases">
        <title>Bacteria isolated from soil of Wuhan.</title>
        <authorList>
            <person name="Wei X."/>
            <person name="Chunhua H."/>
        </authorList>
    </citation>
    <scope>NUCLEOTIDE SEQUENCE [LARGE SCALE GENOMIC DNA]</scope>
    <source>
        <strain evidence="17">xwS2</strain>
    </source>
</reference>
<dbReference type="PANTHER" id="PTHR40255:SF1">
    <property type="entry name" value="PROTOPORPHYRINOGEN IX OXIDASE"/>
    <property type="match status" value="1"/>
</dbReference>
<comment type="subcellular location">
    <subcellularLocation>
        <location evidence="1 14">Cell membrane</location>
        <topology evidence="1 14">Multi-pass membrane protein</topology>
    </subcellularLocation>
</comment>
<comment type="caution">
    <text evidence="16">The sequence shown here is derived from an EMBL/GenBank/DDBJ whole genome shotgun (WGS) entry which is preliminary data.</text>
</comment>
<protein>
    <recommendedName>
        <fullName evidence="4 14">Protoporphyrinogen IX oxidase</fullName>
        <shortName evidence="14">PPO</shortName>
        <ecNumber evidence="14 15">1.3.99.-</ecNumber>
    </recommendedName>
</protein>
<dbReference type="NCBIfam" id="TIGR00701">
    <property type="entry name" value="protoporphyrinogen oxidase HemJ"/>
    <property type="match status" value="1"/>
</dbReference>
<feature type="transmembrane region" description="Helical" evidence="14">
    <location>
        <begin position="50"/>
        <end position="70"/>
    </location>
</feature>